<comment type="caution">
    <text evidence="1">The sequence shown here is derived from an EMBL/GenBank/DDBJ whole genome shotgun (WGS) entry which is preliminary data.</text>
</comment>
<reference evidence="1 2" key="1">
    <citation type="submission" date="2021-06" db="EMBL/GenBank/DDBJ databases">
        <title>Caerostris extrusa draft genome.</title>
        <authorList>
            <person name="Kono N."/>
            <person name="Arakawa K."/>
        </authorList>
    </citation>
    <scope>NUCLEOTIDE SEQUENCE [LARGE SCALE GENOMIC DNA]</scope>
</reference>
<name>A0AAV4MS56_CAEEX</name>
<dbReference type="AlphaFoldDB" id="A0AAV4MS56"/>
<sequence>MVRINIYLSRSSEEFESYSRRLITPKKSLRKDHSLMLRHGLAMYASRILGLSACNRLYALCIHFCDMTLPLTFNLAVEPKGACHWRSLLGNWGKALAFTLRP</sequence>
<protein>
    <submittedName>
        <fullName evidence="1">Uncharacterized protein</fullName>
    </submittedName>
</protein>
<dbReference type="EMBL" id="BPLR01020153">
    <property type="protein sequence ID" value="GIX75271.1"/>
    <property type="molecule type" value="Genomic_DNA"/>
</dbReference>
<keyword evidence="2" id="KW-1185">Reference proteome</keyword>
<gene>
    <name evidence="1" type="ORF">CEXT_576011</name>
</gene>
<proteinExistence type="predicted"/>
<accession>A0AAV4MS56</accession>
<evidence type="ECO:0000313" key="2">
    <source>
        <dbReference type="Proteomes" id="UP001054945"/>
    </source>
</evidence>
<dbReference type="Proteomes" id="UP001054945">
    <property type="component" value="Unassembled WGS sequence"/>
</dbReference>
<evidence type="ECO:0000313" key="1">
    <source>
        <dbReference type="EMBL" id="GIX75271.1"/>
    </source>
</evidence>
<organism evidence="1 2">
    <name type="scientific">Caerostris extrusa</name>
    <name type="common">Bark spider</name>
    <name type="synonym">Caerostris bankana</name>
    <dbReference type="NCBI Taxonomy" id="172846"/>
    <lineage>
        <taxon>Eukaryota</taxon>
        <taxon>Metazoa</taxon>
        <taxon>Ecdysozoa</taxon>
        <taxon>Arthropoda</taxon>
        <taxon>Chelicerata</taxon>
        <taxon>Arachnida</taxon>
        <taxon>Araneae</taxon>
        <taxon>Araneomorphae</taxon>
        <taxon>Entelegynae</taxon>
        <taxon>Araneoidea</taxon>
        <taxon>Araneidae</taxon>
        <taxon>Caerostris</taxon>
    </lineage>
</organism>